<keyword evidence="1" id="KW-0596">Phosphopantetheine</keyword>
<feature type="domain" description="AMP-dependent synthetase/ligase" evidence="3">
    <location>
        <begin position="3"/>
        <end position="74"/>
    </location>
</feature>
<dbReference type="InterPro" id="IPR042099">
    <property type="entry name" value="ANL_N_sf"/>
</dbReference>
<dbReference type="Pfam" id="PF00501">
    <property type="entry name" value="AMP-binding"/>
    <property type="match status" value="1"/>
</dbReference>
<dbReference type="InterPro" id="IPR000873">
    <property type="entry name" value="AMP-dep_synth/lig_dom"/>
</dbReference>
<name>A0A3M5LVD4_PSESX</name>
<dbReference type="GO" id="GO:0005829">
    <property type="term" value="C:cytosol"/>
    <property type="evidence" value="ECO:0007669"/>
    <property type="project" value="TreeGrafter"/>
</dbReference>
<dbReference type="PANTHER" id="PTHR45527">
    <property type="entry name" value="NONRIBOSOMAL PEPTIDE SYNTHETASE"/>
    <property type="match status" value="1"/>
</dbReference>
<dbReference type="GO" id="GO:0031177">
    <property type="term" value="F:phosphopantetheine binding"/>
    <property type="evidence" value="ECO:0007669"/>
    <property type="project" value="TreeGrafter"/>
</dbReference>
<dbReference type="GO" id="GO:0043041">
    <property type="term" value="P:amino acid activation for nonribosomal peptide biosynthetic process"/>
    <property type="evidence" value="ECO:0007669"/>
    <property type="project" value="TreeGrafter"/>
</dbReference>
<accession>A0A3M5LVD4</accession>
<evidence type="ECO:0000313" key="5">
    <source>
        <dbReference type="Proteomes" id="UP000268096"/>
    </source>
</evidence>
<dbReference type="EMBL" id="RBTH01000024">
    <property type="protein sequence ID" value="RMT51142.1"/>
    <property type="molecule type" value="Genomic_DNA"/>
</dbReference>
<dbReference type="InterPro" id="IPR045851">
    <property type="entry name" value="AMP-bd_C_sf"/>
</dbReference>
<evidence type="ECO:0000259" key="3">
    <source>
        <dbReference type="Pfam" id="PF00501"/>
    </source>
</evidence>
<dbReference type="RefSeq" id="WP_135007269.1">
    <property type="nucleotide sequence ID" value="NZ_RBTH01000024.1"/>
</dbReference>
<reference evidence="4 5" key="1">
    <citation type="submission" date="2018-08" db="EMBL/GenBank/DDBJ databases">
        <title>Recombination of ecologically and evolutionarily significant loci maintains genetic cohesion in the Pseudomonas syringae species complex.</title>
        <authorList>
            <person name="Dillon M."/>
            <person name="Thakur S."/>
            <person name="Almeida R.N.D."/>
            <person name="Weir B.S."/>
            <person name="Guttman D.S."/>
        </authorList>
    </citation>
    <scope>NUCLEOTIDE SEQUENCE [LARGE SCALE GENOMIC DNA]</scope>
    <source>
        <strain evidence="4 5">ICMP 16926</strain>
    </source>
</reference>
<evidence type="ECO:0000256" key="2">
    <source>
        <dbReference type="ARBA" id="ARBA00022553"/>
    </source>
</evidence>
<comment type="caution">
    <text evidence="4">The sequence shown here is derived from an EMBL/GenBank/DDBJ whole genome shotgun (WGS) entry which is preliminary data.</text>
</comment>
<dbReference type="FunFam" id="2.30.38.10:FF:000001">
    <property type="entry name" value="Non-ribosomal peptide synthetase PvdI"/>
    <property type="match status" value="1"/>
</dbReference>
<gene>
    <name evidence="4" type="ORF">ALP48_05020</name>
</gene>
<evidence type="ECO:0000313" key="4">
    <source>
        <dbReference type="EMBL" id="RMT51142.1"/>
    </source>
</evidence>
<evidence type="ECO:0000256" key="1">
    <source>
        <dbReference type="ARBA" id="ARBA00022450"/>
    </source>
</evidence>
<dbReference type="Proteomes" id="UP000268096">
    <property type="component" value="Unassembled WGS sequence"/>
</dbReference>
<dbReference type="SUPFAM" id="SSF56801">
    <property type="entry name" value="Acetyl-CoA synthetase-like"/>
    <property type="match status" value="1"/>
</dbReference>
<proteinExistence type="predicted"/>
<protein>
    <submittedName>
        <fullName evidence="4">Amino acid adenylation</fullName>
    </submittedName>
</protein>
<dbReference type="PANTHER" id="PTHR45527:SF14">
    <property type="entry name" value="PLIPASTATIN SYNTHASE SUBUNIT B"/>
    <property type="match status" value="1"/>
</dbReference>
<sequence>GTQLVNMYGITETTVHVTYYPLQPEDVQRVGASPIGKRIPDLQLYLLDAHGEPVPAGVIGELYVGGAGVARGYLNREALTAERFLDNPFSNAPGARLYRTGDLGRWLADGSLEYLGRNDEQVKIRGFRIELGEIEARLAEYPEVRDAVVLCREDVPG</sequence>
<dbReference type="AlphaFoldDB" id="A0A3M5LVD4"/>
<dbReference type="Gene3D" id="3.30.300.30">
    <property type="match status" value="1"/>
</dbReference>
<feature type="non-terminal residue" evidence="4">
    <location>
        <position position="157"/>
    </location>
</feature>
<dbReference type="Gene3D" id="3.40.50.12780">
    <property type="entry name" value="N-terminal domain of ligase-like"/>
    <property type="match status" value="1"/>
</dbReference>
<keyword evidence="2" id="KW-0597">Phosphoprotein</keyword>
<dbReference type="GO" id="GO:0044550">
    <property type="term" value="P:secondary metabolite biosynthetic process"/>
    <property type="evidence" value="ECO:0007669"/>
    <property type="project" value="TreeGrafter"/>
</dbReference>
<feature type="non-terminal residue" evidence="4">
    <location>
        <position position="1"/>
    </location>
</feature>
<organism evidence="4 5">
    <name type="scientific">Pseudomonas syringae pv. solidagae</name>
    <dbReference type="NCBI Taxonomy" id="264458"/>
    <lineage>
        <taxon>Bacteria</taxon>
        <taxon>Pseudomonadati</taxon>
        <taxon>Pseudomonadota</taxon>
        <taxon>Gammaproteobacteria</taxon>
        <taxon>Pseudomonadales</taxon>
        <taxon>Pseudomonadaceae</taxon>
        <taxon>Pseudomonas</taxon>
        <taxon>Pseudomonas syringae</taxon>
    </lineage>
</organism>